<accession>A0A1M5MCC7</accession>
<dbReference type="Proteomes" id="UP000184212">
    <property type="component" value="Unassembled WGS sequence"/>
</dbReference>
<sequence length="406" mass="44458">MKKFIQLSILLFFIFTSAGVFAQGCVAVRAMGGINPLSTSGYTLPKGHFQIGTNYRYFHSFRHYVGTEEQKQRQNTGGGFDANGNEKGNAVNIYSHAIDLSISYAITDRFQVNLVIPYVHNERSQVLATKKDPTTGQTLEGTRYSVYAQGLADVRVTANYWVFDPATHQKGNLMVGLGVKLNTGSHSKTDDAIALDPTTKQVITQNQVMDQAIQPGDGGIGISVEMQGFKQVYKSIYAFGTGYYLFNPRESNGTFKSAPTVVKDKNGNVLGTLTGYNLYASPDQYFVRAGFMTAVGKSKNLTLSAAGRFEGIPAYDAFGGQVAYRRPGYVIAVEPGVSYRNGKHSVSLFVPFNLVRNRIQSAADKASQNLQNSVITDESQKVHVQGDAAFADYSINVSYYYRIGKS</sequence>
<protein>
    <recommendedName>
        <fullName evidence="4">MetA-pathway of phenol degradation</fullName>
    </recommendedName>
</protein>
<dbReference type="STRING" id="947013.SAMN04488109_1677"/>
<dbReference type="AlphaFoldDB" id="A0A1M5MCC7"/>
<dbReference type="EMBL" id="FQWQ01000001">
    <property type="protein sequence ID" value="SHG75024.1"/>
    <property type="molecule type" value="Genomic_DNA"/>
</dbReference>
<organism evidence="2 3">
    <name type="scientific">Chryseolinea serpens</name>
    <dbReference type="NCBI Taxonomy" id="947013"/>
    <lineage>
        <taxon>Bacteria</taxon>
        <taxon>Pseudomonadati</taxon>
        <taxon>Bacteroidota</taxon>
        <taxon>Cytophagia</taxon>
        <taxon>Cytophagales</taxon>
        <taxon>Fulvivirgaceae</taxon>
        <taxon>Chryseolinea</taxon>
    </lineage>
</organism>
<name>A0A1M5MCC7_9BACT</name>
<keyword evidence="1" id="KW-0732">Signal</keyword>
<gene>
    <name evidence="2" type="ORF">SAMN04488109_1677</name>
</gene>
<feature type="chain" id="PRO_5011957313" description="MetA-pathway of phenol degradation" evidence="1">
    <location>
        <begin position="23"/>
        <end position="406"/>
    </location>
</feature>
<proteinExistence type="predicted"/>
<evidence type="ECO:0008006" key="4">
    <source>
        <dbReference type="Google" id="ProtNLM"/>
    </source>
</evidence>
<evidence type="ECO:0000256" key="1">
    <source>
        <dbReference type="SAM" id="SignalP"/>
    </source>
</evidence>
<reference evidence="2 3" key="1">
    <citation type="submission" date="2016-11" db="EMBL/GenBank/DDBJ databases">
        <authorList>
            <person name="Jaros S."/>
            <person name="Januszkiewicz K."/>
            <person name="Wedrychowicz H."/>
        </authorList>
    </citation>
    <scope>NUCLEOTIDE SEQUENCE [LARGE SCALE GENOMIC DNA]</scope>
    <source>
        <strain evidence="2 3">DSM 24574</strain>
    </source>
</reference>
<keyword evidence="3" id="KW-1185">Reference proteome</keyword>
<evidence type="ECO:0000313" key="2">
    <source>
        <dbReference type="EMBL" id="SHG75024.1"/>
    </source>
</evidence>
<dbReference type="RefSeq" id="WP_143164818.1">
    <property type="nucleotide sequence ID" value="NZ_FQWQ01000001.1"/>
</dbReference>
<dbReference type="OrthoDB" id="735059at2"/>
<feature type="signal peptide" evidence="1">
    <location>
        <begin position="1"/>
        <end position="22"/>
    </location>
</feature>
<dbReference type="PROSITE" id="PS51257">
    <property type="entry name" value="PROKAR_LIPOPROTEIN"/>
    <property type="match status" value="1"/>
</dbReference>
<evidence type="ECO:0000313" key="3">
    <source>
        <dbReference type="Proteomes" id="UP000184212"/>
    </source>
</evidence>